<dbReference type="EMBL" id="BAABAJ010000028">
    <property type="protein sequence ID" value="GAA3939014.1"/>
    <property type="molecule type" value="Genomic_DNA"/>
</dbReference>
<comment type="caution">
    <text evidence="2">The sequence shown here is derived from an EMBL/GenBank/DDBJ whole genome shotgun (WGS) entry which is preliminary data.</text>
</comment>
<gene>
    <name evidence="2" type="ORF">GCM10022244_54130</name>
</gene>
<dbReference type="Proteomes" id="UP001501000">
    <property type="component" value="Unassembled WGS sequence"/>
</dbReference>
<dbReference type="RefSeq" id="WP_345287400.1">
    <property type="nucleotide sequence ID" value="NZ_BAABAJ010000028.1"/>
</dbReference>
<keyword evidence="1" id="KW-0472">Membrane</keyword>
<accession>A0ABP7N9M7</accession>
<name>A0ABP7N9M7_9ACTN</name>
<feature type="transmembrane region" description="Helical" evidence="1">
    <location>
        <begin position="66"/>
        <end position="85"/>
    </location>
</feature>
<proteinExistence type="predicted"/>
<evidence type="ECO:0000313" key="2">
    <source>
        <dbReference type="EMBL" id="GAA3939014.1"/>
    </source>
</evidence>
<keyword evidence="3" id="KW-1185">Reference proteome</keyword>
<keyword evidence="1" id="KW-0812">Transmembrane</keyword>
<organism evidence="2 3">
    <name type="scientific">Streptomyces gulbargensis</name>
    <dbReference type="NCBI Taxonomy" id="364901"/>
    <lineage>
        <taxon>Bacteria</taxon>
        <taxon>Bacillati</taxon>
        <taxon>Actinomycetota</taxon>
        <taxon>Actinomycetes</taxon>
        <taxon>Kitasatosporales</taxon>
        <taxon>Streptomycetaceae</taxon>
        <taxon>Streptomyces</taxon>
    </lineage>
</organism>
<evidence type="ECO:0008006" key="4">
    <source>
        <dbReference type="Google" id="ProtNLM"/>
    </source>
</evidence>
<evidence type="ECO:0000256" key="1">
    <source>
        <dbReference type="SAM" id="Phobius"/>
    </source>
</evidence>
<feature type="transmembrane region" description="Helical" evidence="1">
    <location>
        <begin position="120"/>
        <end position="140"/>
    </location>
</feature>
<protein>
    <recommendedName>
        <fullName evidence="4">Integral membrane protein</fullName>
    </recommendedName>
</protein>
<keyword evidence="1" id="KW-1133">Transmembrane helix</keyword>
<sequence>MSGTAHTCPGCGRDDRVQAVPAVHLAGRDAVTRRERGRNGAPRTVTRTVTTGLSDALAPVPRPPSYAIGGLGFLAGAVSAAAYLLGGALEEAGEPTGPEGWNLLPGEASAGSHAAEVSTVTGWTSIAALCVALLVLVELWRRRATHARLTRGRDRAEELWSRGWYCHRCGTVHLVGAPGEDRTPLSLQQFREKVWTQGGYGAVAARQRAVDPGRR</sequence>
<evidence type="ECO:0000313" key="3">
    <source>
        <dbReference type="Proteomes" id="UP001501000"/>
    </source>
</evidence>
<reference evidence="3" key="1">
    <citation type="journal article" date="2019" name="Int. J. Syst. Evol. Microbiol.">
        <title>The Global Catalogue of Microorganisms (GCM) 10K type strain sequencing project: providing services to taxonomists for standard genome sequencing and annotation.</title>
        <authorList>
            <consortium name="The Broad Institute Genomics Platform"/>
            <consortium name="The Broad Institute Genome Sequencing Center for Infectious Disease"/>
            <person name="Wu L."/>
            <person name="Ma J."/>
        </authorList>
    </citation>
    <scope>NUCLEOTIDE SEQUENCE [LARGE SCALE GENOMIC DNA]</scope>
    <source>
        <strain evidence="3">JCM 16956</strain>
    </source>
</reference>